<dbReference type="EMBL" id="AK418416">
    <property type="protein sequence ID" value="BAN21590.1"/>
    <property type="molecule type" value="mRNA"/>
</dbReference>
<feature type="signal peptide" evidence="4">
    <location>
        <begin position="1"/>
        <end position="19"/>
    </location>
</feature>
<dbReference type="InterPro" id="IPR050271">
    <property type="entry name" value="UDP-glycosyltransferase"/>
</dbReference>
<dbReference type="PANTHER" id="PTHR48043:SF159">
    <property type="entry name" value="EG:EG0003.4 PROTEIN-RELATED"/>
    <property type="match status" value="1"/>
</dbReference>
<name>R4WL66_RIPPE</name>
<comment type="similarity">
    <text evidence="1">Belongs to the UDP-glycosyltransferase family.</text>
</comment>
<dbReference type="SUPFAM" id="SSF53756">
    <property type="entry name" value="UDP-Glycosyltransferase/glycogen phosphorylase"/>
    <property type="match status" value="1"/>
</dbReference>
<dbReference type="AlphaFoldDB" id="R4WL66"/>
<dbReference type="Pfam" id="PF00201">
    <property type="entry name" value="UDPGT"/>
    <property type="match status" value="1"/>
</dbReference>
<dbReference type="PANTHER" id="PTHR48043">
    <property type="entry name" value="EG:EG0003.4 PROTEIN-RELATED"/>
    <property type="match status" value="1"/>
</dbReference>
<dbReference type="InterPro" id="IPR002213">
    <property type="entry name" value="UDP_glucos_trans"/>
</dbReference>
<evidence type="ECO:0000256" key="2">
    <source>
        <dbReference type="ARBA" id="ARBA00022676"/>
    </source>
</evidence>
<dbReference type="Gene3D" id="3.40.50.2000">
    <property type="entry name" value="Glycogen Phosphorylase B"/>
    <property type="match status" value="1"/>
</dbReference>
<keyword evidence="3 5" id="KW-0808">Transferase</keyword>
<sequence>MKIALLVVALSLTVCCSLSANILVMLPLPTFSHFNGYAPIFKELARKGHNVTVVSPYPLKTPMANYTDIVIPDLYDTIMAGFNNLGNKDIRKITGVIFKLFGFHLMCPAFLDPILALPELQRFINEDKSHFDLIMTETIFCSQAFHALGHKYNAHVIALQPVGMTLPMAEYTGNPLPITYTLHYGIQADSNSLWDQPLSTLYYLADYLGWHLYFKAGMEKYIRDYFKYPGSENVPPLDDLLSNTSFVLLDNHIALSFPAPYLPNVALIGGMSIKEAAPLPQDLEKFMKESKDGVVFFSWGSHYKSTNM</sequence>
<keyword evidence="2" id="KW-0328">Glycosyltransferase</keyword>
<keyword evidence="4" id="KW-0732">Signal</keyword>
<dbReference type="GO" id="GO:0008194">
    <property type="term" value="F:UDP-glycosyltransferase activity"/>
    <property type="evidence" value="ECO:0007669"/>
    <property type="project" value="InterPro"/>
</dbReference>
<feature type="non-terminal residue" evidence="5">
    <location>
        <position position="308"/>
    </location>
</feature>
<accession>R4WL66</accession>
<organism evidence="5">
    <name type="scientific">Riptortus pedestris</name>
    <name type="common">Bean bug</name>
    <dbReference type="NCBI Taxonomy" id="329032"/>
    <lineage>
        <taxon>Eukaryota</taxon>
        <taxon>Metazoa</taxon>
        <taxon>Ecdysozoa</taxon>
        <taxon>Arthropoda</taxon>
        <taxon>Hexapoda</taxon>
        <taxon>Insecta</taxon>
        <taxon>Pterygota</taxon>
        <taxon>Neoptera</taxon>
        <taxon>Paraneoptera</taxon>
        <taxon>Hemiptera</taxon>
        <taxon>Heteroptera</taxon>
        <taxon>Panheteroptera</taxon>
        <taxon>Pentatomomorpha</taxon>
        <taxon>Coreoidea</taxon>
        <taxon>Alydidae</taxon>
        <taxon>Riptortus</taxon>
    </lineage>
</organism>
<evidence type="ECO:0000256" key="4">
    <source>
        <dbReference type="SAM" id="SignalP"/>
    </source>
</evidence>
<evidence type="ECO:0000313" key="5">
    <source>
        <dbReference type="EMBL" id="BAN21590.1"/>
    </source>
</evidence>
<proteinExistence type="evidence at transcript level"/>
<reference evidence="5" key="1">
    <citation type="journal article" date="2013" name="PLoS ONE">
        <title>Gene expression in gut symbiotic organ of stinkbug affected by extracellular bacterial symbiont.</title>
        <authorList>
            <person name="Futahashi R."/>
            <person name="Tanaka K."/>
            <person name="Tanahashi M."/>
            <person name="Nikoh N."/>
            <person name="Kikuchi Y."/>
            <person name="Lee B.L."/>
            <person name="Fukatsu T."/>
        </authorList>
    </citation>
    <scope>NUCLEOTIDE SEQUENCE</scope>
    <source>
        <tissue evidence="5">Midgut</tissue>
    </source>
</reference>
<feature type="chain" id="PRO_5004372559" evidence="4">
    <location>
        <begin position="20"/>
        <end position="308"/>
    </location>
</feature>
<protein>
    <submittedName>
        <fullName evidence="5">Glucosyl/glucuronosyl transferases</fullName>
    </submittedName>
</protein>
<evidence type="ECO:0000256" key="3">
    <source>
        <dbReference type="ARBA" id="ARBA00022679"/>
    </source>
</evidence>
<evidence type="ECO:0000256" key="1">
    <source>
        <dbReference type="ARBA" id="ARBA00009995"/>
    </source>
</evidence>